<name>A0A4U2ZFH5_9BACI</name>
<proteinExistence type="predicted"/>
<sequence length="284" mass="32505">MIKTIRDVIRDLLVQCVVSVNGEVWEPGAADNNIPKPFLVVREGISNESNSFDHKNTTFEVWPYVERASLTDLDNLIKEILQAINYAIIVVDQVPYYLQYTGTGTEDMIIEDWDAYTKSMNFSVVALNWRTHSEINPDPIDGMVKWTNRHFDYQTNPKEWLPSDAKPAVYWRQAQVLNVESRRWGGFINAQLRGHIISPSLEVRQQATEIIVRKLMAGGHTELSDGSVMLFRDVSSNDGYNPFAEGQIMLNVRYGVLDIKQYPMLKNAYVSDGKVKGEWHYDGK</sequence>
<dbReference type="EMBL" id="SZPU01000002">
    <property type="protein sequence ID" value="TKI72642.1"/>
    <property type="molecule type" value="Genomic_DNA"/>
</dbReference>
<dbReference type="RefSeq" id="WP_107896746.1">
    <property type="nucleotide sequence ID" value="NZ_PYWM01000024.1"/>
</dbReference>
<comment type="caution">
    <text evidence="1">The sequence shown here is derived from an EMBL/GenBank/DDBJ whole genome shotgun (WGS) entry which is preliminary data.</text>
</comment>
<keyword evidence="2" id="KW-1185">Reference proteome</keyword>
<protein>
    <submittedName>
        <fullName evidence="1">Uncharacterized protein</fullName>
    </submittedName>
</protein>
<dbReference type="AlphaFoldDB" id="A0A4U2ZFH5"/>
<accession>A0A4U2ZFH5</accession>
<organism evidence="1 2">
    <name type="scientific">Lysinibacillus mangiferihumi</name>
    <dbReference type="NCBI Taxonomy" id="1130819"/>
    <lineage>
        <taxon>Bacteria</taxon>
        <taxon>Bacillati</taxon>
        <taxon>Bacillota</taxon>
        <taxon>Bacilli</taxon>
        <taxon>Bacillales</taxon>
        <taxon>Bacillaceae</taxon>
        <taxon>Lysinibacillus</taxon>
    </lineage>
</organism>
<reference evidence="1 2" key="1">
    <citation type="submission" date="2019-04" db="EMBL/GenBank/DDBJ databases">
        <title>Lysinibacillus genome sequencing.</title>
        <authorList>
            <person name="Dunlap C."/>
        </authorList>
    </citation>
    <scope>NUCLEOTIDE SEQUENCE [LARGE SCALE GENOMIC DNA]</scope>
    <source>
        <strain evidence="1 2">CCTCC AB 2010389</strain>
    </source>
</reference>
<evidence type="ECO:0000313" key="2">
    <source>
        <dbReference type="Proteomes" id="UP000308744"/>
    </source>
</evidence>
<dbReference type="Proteomes" id="UP000308744">
    <property type="component" value="Unassembled WGS sequence"/>
</dbReference>
<gene>
    <name evidence="1" type="ORF">FC756_00840</name>
</gene>
<evidence type="ECO:0000313" key="1">
    <source>
        <dbReference type="EMBL" id="TKI72642.1"/>
    </source>
</evidence>